<dbReference type="RefSeq" id="WP_207278911.1">
    <property type="nucleotide sequence ID" value="NZ_JAFLEQ010000012.1"/>
</dbReference>
<dbReference type="AlphaFoldDB" id="A0A939E019"/>
<dbReference type="Pfam" id="PF03551">
    <property type="entry name" value="PadR"/>
    <property type="match status" value="1"/>
</dbReference>
<name>A0A939E019_9CORY</name>
<dbReference type="EMBL" id="JAFLEQ010000012">
    <property type="protein sequence ID" value="MBN9644424.1"/>
    <property type="molecule type" value="Genomic_DNA"/>
</dbReference>
<keyword evidence="3" id="KW-1185">Reference proteome</keyword>
<dbReference type="InterPro" id="IPR036388">
    <property type="entry name" value="WH-like_DNA-bd_sf"/>
</dbReference>
<accession>A0A939E019</accession>
<organism evidence="2 3">
    <name type="scientific">Corynebacterium mendelii</name>
    <dbReference type="NCBI Taxonomy" id="2765362"/>
    <lineage>
        <taxon>Bacteria</taxon>
        <taxon>Bacillati</taxon>
        <taxon>Actinomycetota</taxon>
        <taxon>Actinomycetes</taxon>
        <taxon>Mycobacteriales</taxon>
        <taxon>Corynebacteriaceae</taxon>
        <taxon>Corynebacterium</taxon>
    </lineage>
</organism>
<dbReference type="PANTHER" id="PTHR43252">
    <property type="entry name" value="TRANSCRIPTIONAL REGULATOR YQJI"/>
    <property type="match status" value="1"/>
</dbReference>
<dbReference type="Gene3D" id="1.10.10.10">
    <property type="entry name" value="Winged helix-like DNA-binding domain superfamily/Winged helix DNA-binding domain"/>
    <property type="match status" value="1"/>
</dbReference>
<dbReference type="Proteomes" id="UP000664332">
    <property type="component" value="Unassembled WGS sequence"/>
</dbReference>
<dbReference type="SUPFAM" id="SSF46785">
    <property type="entry name" value="Winged helix' DNA-binding domain"/>
    <property type="match status" value="1"/>
</dbReference>
<dbReference type="PANTHER" id="PTHR43252:SF6">
    <property type="entry name" value="NEGATIVE TRANSCRIPTION REGULATOR PADR"/>
    <property type="match status" value="1"/>
</dbReference>
<evidence type="ECO:0000259" key="1">
    <source>
        <dbReference type="Pfam" id="PF03551"/>
    </source>
</evidence>
<feature type="domain" description="Transcription regulator PadR N-terminal" evidence="1">
    <location>
        <begin position="7"/>
        <end position="82"/>
    </location>
</feature>
<comment type="caution">
    <text evidence="2">The sequence shown here is derived from an EMBL/GenBank/DDBJ whole genome shotgun (WGS) entry which is preliminary data.</text>
</comment>
<sequence length="183" mass="19985">MSVKHALLSALALQPCGVGKLRRVFEDATVGTWPINVGQVYQTVQRLERDGLVHTHGELTDPDTGRSVDIYAVTATGEEEIADWFSTPVVKSRNDRDELVIKIAMAAAAGKDVAGVIQAQREAVIAEIRDILQEKALTDESLNAKRLTLEKRIFDLEGEARWLDHIETLPPASAGTETNGKDA</sequence>
<evidence type="ECO:0000313" key="3">
    <source>
        <dbReference type="Proteomes" id="UP000664332"/>
    </source>
</evidence>
<dbReference type="InterPro" id="IPR005149">
    <property type="entry name" value="Tscrpt_reg_PadR_N"/>
</dbReference>
<reference evidence="2" key="1">
    <citation type="submission" date="2021-03" db="EMBL/GenBank/DDBJ databases">
        <authorList>
            <person name="Sun Q."/>
        </authorList>
    </citation>
    <scope>NUCLEOTIDE SEQUENCE</scope>
    <source>
        <strain evidence="2">CCM 8862</strain>
    </source>
</reference>
<protein>
    <submittedName>
        <fullName evidence="2">PadR family transcriptional regulator</fullName>
    </submittedName>
</protein>
<proteinExistence type="predicted"/>
<dbReference type="InterPro" id="IPR036390">
    <property type="entry name" value="WH_DNA-bd_sf"/>
</dbReference>
<evidence type="ECO:0000313" key="2">
    <source>
        <dbReference type="EMBL" id="MBN9644424.1"/>
    </source>
</evidence>
<gene>
    <name evidence="2" type="ORF">JZY06_07340</name>
</gene>